<feature type="compositionally biased region" description="Polar residues" evidence="6">
    <location>
        <begin position="663"/>
        <end position="675"/>
    </location>
</feature>
<keyword evidence="3" id="KW-0238">DNA-binding</keyword>
<feature type="region of interest" description="Disordered" evidence="6">
    <location>
        <begin position="350"/>
        <end position="378"/>
    </location>
</feature>
<feature type="region of interest" description="Disordered" evidence="6">
    <location>
        <begin position="833"/>
        <end position="869"/>
    </location>
</feature>
<dbReference type="Pfam" id="PF04182">
    <property type="entry name" value="B-block_TFIIIC"/>
    <property type="match status" value="1"/>
</dbReference>
<dbReference type="Proteomes" id="UP000559256">
    <property type="component" value="Unassembled WGS sequence"/>
</dbReference>
<proteinExistence type="predicted"/>
<accession>A0A8H5LZF4</accession>
<dbReference type="GO" id="GO:0042791">
    <property type="term" value="P:5S class rRNA transcription by RNA polymerase III"/>
    <property type="evidence" value="ECO:0007669"/>
    <property type="project" value="TreeGrafter"/>
</dbReference>
<protein>
    <submittedName>
        <fullName evidence="9">Uncharacterized protein</fullName>
    </submittedName>
</protein>
<dbReference type="OrthoDB" id="68020at2759"/>
<dbReference type="EMBL" id="JAACJM010000001">
    <property type="protein sequence ID" value="KAF5375203.1"/>
    <property type="molecule type" value="Genomic_DNA"/>
</dbReference>
<feature type="region of interest" description="Disordered" evidence="6">
    <location>
        <begin position="231"/>
        <end position="256"/>
    </location>
</feature>
<keyword evidence="2" id="KW-0597">Phosphoprotein</keyword>
<evidence type="ECO:0000256" key="2">
    <source>
        <dbReference type="ARBA" id="ARBA00022553"/>
    </source>
</evidence>
<dbReference type="InterPro" id="IPR007309">
    <property type="entry name" value="TFIIIC_Bblock-bd"/>
</dbReference>
<evidence type="ECO:0000256" key="3">
    <source>
        <dbReference type="ARBA" id="ARBA00023125"/>
    </source>
</evidence>
<dbReference type="GO" id="GO:0005634">
    <property type="term" value="C:nucleus"/>
    <property type="evidence" value="ECO:0007669"/>
    <property type="project" value="UniProtKB-SubCell"/>
</dbReference>
<comment type="caution">
    <text evidence="9">The sequence shown here is derived from an EMBL/GenBank/DDBJ whole genome shotgun (WGS) entry which is preliminary data.</text>
</comment>
<feature type="domain" description="Transcription factor tau subunit sfc3/Tfc3 C-terminal" evidence="8">
    <location>
        <begin position="2036"/>
        <end position="2085"/>
    </location>
</feature>
<organism evidence="9 10">
    <name type="scientific">Tetrapyrgos nigripes</name>
    <dbReference type="NCBI Taxonomy" id="182062"/>
    <lineage>
        <taxon>Eukaryota</taxon>
        <taxon>Fungi</taxon>
        <taxon>Dikarya</taxon>
        <taxon>Basidiomycota</taxon>
        <taxon>Agaricomycotina</taxon>
        <taxon>Agaricomycetes</taxon>
        <taxon>Agaricomycetidae</taxon>
        <taxon>Agaricales</taxon>
        <taxon>Marasmiineae</taxon>
        <taxon>Marasmiaceae</taxon>
        <taxon>Tetrapyrgos</taxon>
    </lineage>
</organism>
<dbReference type="SMART" id="SM00384">
    <property type="entry name" value="AT_hook"/>
    <property type="match status" value="3"/>
</dbReference>
<keyword evidence="5" id="KW-0539">Nucleus</keyword>
<dbReference type="InterPro" id="IPR046488">
    <property type="entry name" value="Sfc3/Tfc3_C"/>
</dbReference>
<dbReference type="GO" id="GO:0006384">
    <property type="term" value="P:transcription initiation at RNA polymerase III promoter"/>
    <property type="evidence" value="ECO:0007669"/>
    <property type="project" value="InterPro"/>
</dbReference>
<dbReference type="InterPro" id="IPR017956">
    <property type="entry name" value="AT_hook_DNA-bd_motif"/>
</dbReference>
<feature type="domain" description="Transcription factor tau subunit sfc3/Tfc3 C-terminal" evidence="8">
    <location>
        <begin position="1536"/>
        <end position="1894"/>
    </location>
</feature>
<feature type="compositionally biased region" description="Basic and acidic residues" evidence="6">
    <location>
        <begin position="729"/>
        <end position="739"/>
    </location>
</feature>
<reference evidence="9 10" key="1">
    <citation type="journal article" date="2020" name="ISME J.">
        <title>Uncovering the hidden diversity of litter-decomposition mechanisms in mushroom-forming fungi.</title>
        <authorList>
            <person name="Floudas D."/>
            <person name="Bentzer J."/>
            <person name="Ahren D."/>
            <person name="Johansson T."/>
            <person name="Persson P."/>
            <person name="Tunlid A."/>
        </authorList>
    </citation>
    <scope>NUCLEOTIDE SEQUENCE [LARGE SCALE GENOMIC DNA]</scope>
    <source>
        <strain evidence="9 10">CBS 291.85</strain>
    </source>
</reference>
<feature type="region of interest" description="Disordered" evidence="6">
    <location>
        <begin position="1502"/>
        <end position="1539"/>
    </location>
</feature>
<keyword evidence="4" id="KW-0804">Transcription</keyword>
<keyword evidence="10" id="KW-1185">Reference proteome</keyword>
<feature type="region of interest" description="Disordered" evidence="6">
    <location>
        <begin position="517"/>
        <end position="761"/>
    </location>
</feature>
<feature type="compositionally biased region" description="Basic and acidic residues" evidence="6">
    <location>
        <begin position="231"/>
        <end position="244"/>
    </location>
</feature>
<dbReference type="Pfam" id="PF20222">
    <property type="entry name" value="DUF6581"/>
    <property type="match status" value="2"/>
</dbReference>
<dbReference type="PANTHER" id="PTHR15180:SF1">
    <property type="entry name" value="GENERAL TRANSCRIPTION FACTOR 3C POLYPEPTIDE 1"/>
    <property type="match status" value="1"/>
</dbReference>
<gene>
    <name evidence="9" type="ORF">D9758_000008</name>
</gene>
<evidence type="ECO:0000256" key="1">
    <source>
        <dbReference type="ARBA" id="ARBA00004123"/>
    </source>
</evidence>
<dbReference type="GO" id="GO:0003677">
    <property type="term" value="F:DNA binding"/>
    <property type="evidence" value="ECO:0007669"/>
    <property type="project" value="UniProtKB-KW"/>
</dbReference>
<dbReference type="GO" id="GO:0000127">
    <property type="term" value="C:transcription factor TFIIIC complex"/>
    <property type="evidence" value="ECO:0007669"/>
    <property type="project" value="InterPro"/>
</dbReference>
<dbReference type="InterPro" id="IPR044210">
    <property type="entry name" value="Tfc3-like"/>
</dbReference>
<evidence type="ECO:0000259" key="7">
    <source>
        <dbReference type="Pfam" id="PF04182"/>
    </source>
</evidence>
<evidence type="ECO:0000256" key="6">
    <source>
        <dbReference type="SAM" id="MobiDB-lite"/>
    </source>
</evidence>
<feature type="domain" description="B-block binding subunit of TFIIIC" evidence="7">
    <location>
        <begin position="149"/>
        <end position="200"/>
    </location>
</feature>
<feature type="region of interest" description="Disordered" evidence="6">
    <location>
        <begin position="804"/>
        <end position="823"/>
    </location>
</feature>
<feature type="compositionally biased region" description="Acidic residues" evidence="6">
    <location>
        <begin position="355"/>
        <end position="364"/>
    </location>
</feature>
<evidence type="ECO:0000256" key="4">
    <source>
        <dbReference type="ARBA" id="ARBA00023163"/>
    </source>
</evidence>
<name>A0A8H5LZF4_9AGAR</name>
<dbReference type="InterPro" id="IPR035625">
    <property type="entry name" value="Tfc3-like_eWH"/>
</dbReference>
<evidence type="ECO:0000313" key="9">
    <source>
        <dbReference type="EMBL" id="KAF5375203.1"/>
    </source>
</evidence>
<evidence type="ECO:0000259" key="8">
    <source>
        <dbReference type="Pfam" id="PF20222"/>
    </source>
</evidence>
<dbReference type="PANTHER" id="PTHR15180">
    <property type="entry name" value="GENERAL TRANSCRIPTION FACTOR 3C POLYPEPTIDE 1"/>
    <property type="match status" value="1"/>
</dbReference>
<evidence type="ECO:0000256" key="5">
    <source>
        <dbReference type="ARBA" id="ARBA00023242"/>
    </source>
</evidence>
<dbReference type="CDD" id="cd16169">
    <property type="entry name" value="Tau138_eWH"/>
    <property type="match status" value="1"/>
</dbReference>
<feature type="compositionally biased region" description="Low complexity" evidence="6">
    <location>
        <begin position="607"/>
        <end position="618"/>
    </location>
</feature>
<evidence type="ECO:0000313" key="10">
    <source>
        <dbReference type="Proteomes" id="UP000559256"/>
    </source>
</evidence>
<comment type="subcellular location">
    <subcellularLocation>
        <location evidence="1">Nucleus</location>
    </subcellularLocation>
</comment>
<sequence>MDELLHHCLRELSFDGDLGCNVSRLGDFINDFYNHSFTARGQKVDDAFCAFVWSLVVQQPTVRVGTIPDGITSEVWIAPQTSAKRKANAKGEEHVEVQPAELILVPDAKSTPLAELQEEYGDKLRIASNPDAIYASITGSHIRFPKMSPMVYSALQIITRGRDDGVTVVQLGQQSKYDQKTCFYLVKQLTELNLVVKVRRGGVGTHFVIHRYFFERSPSWKAIREEEISAELTRKGAEQPKPDVPDEEEKDKETADSLNFTPIDARHLSSLPLVRARVVKLLKASRNHMHVSSNMLLTIGFSNPTKTDRRFFQSRIRELVQQGILEKVIVPNSRKKSSSVLCLRLVDEKGSSEGKDDDDDDDDVVVLRPQDDKDEEDFSQDGVKMNMTIHKQIIDLLEQSGTTGMTLNELSSALCNFDKRTIELLLTRAEKFPPPTHLSDLGIAGLMETSGRERRHRYFTVSAYRTLVAREGLDQSTAGYGDVDLSQAEQFMSVEADAFYDNEASLEAYQDAFKEEISGKGGKGKKSASTASANAVKRTKSKKRAREEDGEPSASTRKGKKRKVAADDGEGAEGSISVGPVGMNNEAASKTPSIPKKRGRVAKDTAASEGAEGSISSAPKRRGRPPKDPAGASATPKKRGRPRKNPVVSAPAEPSGESADTPVATSSVAITQDVSGITPENGDQDRERLPSSAARNSRVQSEMPDGEDPAPLPESTLPDGQVAGVQPMQEERDGTEQRDLTTLPVDASATEGPDSGHVQTMDVDTVAEYDPSYESMHISADEPAQVNRQPDTDVQMASDEAALSGISPDRPAGVSTQQPTRAASLAPVVLAQSQSMTPRLSQAAHDVPQSGPSRLMPGTQPAQSRGRVNVSNLRRENELLRVVEIMGGIVNIQTKEIYDTHMTLLETLAKEGEPTSSPVGIRTDKRTVASTFSSLKSRGKIKQVTTSIPSHLGMTRPTVVVYLPTVDQEKVNSFLAELSRSAPPPVPSPYGRKISEPLDYGADATRLTKNALPLQLLQLEKPGTDNNERWIKNAARADQLFALDEATIREVLLTERTTIGQYHGTIVAKMLRARELHLSLLKAFETGASSAQIVSHGQRIIKIDYLCQELPLGLYCKLVPALQHCDELARFMSTEEGLNTIVKDLPDKLLSALQIGRSRARTRILDSLEILRCLYLATPLRPSTSPTPWLTCQPNGEHPVAFDKDPLDGWTPGTPSAAPSYWVLTNKAPIYHWARSETTPPFLQDVSIDNLNHALQYWSTLREACVNKQLAVIDAGCNSSVGPPEASQRIAKALRRRVSWNTEYVMTWHQTQYLKKFYEVSNGNTPLDLDDAEDQINKISWVVSAPQEVVREYYASIRIRLKAEMAEVRKRRKKDSEKWAELEAKASLVKKAQEARQHRENEWEGLMKRVHPEPLSKAALARVKRIQNQFFQSTAIDTQKWEIEIQEAVREAEIVSKKPLKPNRRIAPAVPVKKMVMLQGLSAEAPPLASNPPEKSITSLIAEQGPAAPPKPPAKKKRKRSDSEADQEETKKTQTRRHRFQWNRDYDELARDASAIIKARCRDAPRLDWGAYEQVLPAVPRNTVRQRVAHLREIPGNETYLNRLEQRWYELWQQHRGTEHLPDDDPTHATNFDLIKHIEFLRKHIDKNALRVGYAQPQHNVGVTIPDTVEKLLEQYDVTESSTSGPTYDFVWNALVEEGREKRLLNQPFVTKLDDLSFEDASTEVVSLAESALKMVLGTPNEVYESDAASQLLHSVGEKAGAAAQSNLLNRGFLSKLVRDTSKPRPGRVLKISEVNQNALGGPINRDIFQDAATLEDLSAEEEGVFREWPLLATDGDMASLIQLVSDDKVAFEIDTSHPQAMRPALDWNSKKADDDQIETAIQVSFHGLTIPTANLDLGLGSPPVDISMTVDGPSAPSAPLAVHGKMVDGSPGCCRHFADRGVIDCSACLDETWNARSATLTPADQETGQFVLFLVAQAGENGVTKEEFLVNTKVSEEDLLRVLAKMTEEPVPLLNWIGYNSSFLISSAQSRLWTVSVSENPMMRVLPRRWLDIFGGKISDVWEAALKAVVGTIVFRPGISQTELYWRLRSVYDRQEIIDLLRALYEEGFLRNYRVIACSVSKIESTALGALGREEEKRVFWFVDESKHWYHI</sequence>